<dbReference type="EMBL" id="JACHFD010000004">
    <property type="protein sequence ID" value="MBB5350921.1"/>
    <property type="molecule type" value="Genomic_DNA"/>
</dbReference>
<dbReference type="Pfam" id="PF03781">
    <property type="entry name" value="FGE-sulfatase"/>
    <property type="match status" value="1"/>
</dbReference>
<protein>
    <submittedName>
        <fullName evidence="2">Formylglycine-generating enzyme required for sulfatase activity</fullName>
    </submittedName>
</protein>
<evidence type="ECO:0000313" key="3">
    <source>
        <dbReference type="Proteomes" id="UP000557717"/>
    </source>
</evidence>
<dbReference type="AlphaFoldDB" id="A0A840VDK2"/>
<dbReference type="InterPro" id="IPR016187">
    <property type="entry name" value="CTDL_fold"/>
</dbReference>
<dbReference type="InterPro" id="IPR042095">
    <property type="entry name" value="SUMF_sf"/>
</dbReference>
<organism evidence="2 3">
    <name type="scientific">Haloferula luteola</name>
    <dbReference type="NCBI Taxonomy" id="595692"/>
    <lineage>
        <taxon>Bacteria</taxon>
        <taxon>Pseudomonadati</taxon>
        <taxon>Verrucomicrobiota</taxon>
        <taxon>Verrucomicrobiia</taxon>
        <taxon>Verrucomicrobiales</taxon>
        <taxon>Verrucomicrobiaceae</taxon>
        <taxon>Haloferula</taxon>
    </lineage>
</organism>
<dbReference type="RefSeq" id="WP_221285028.1">
    <property type="nucleotide sequence ID" value="NZ_JACHFD010000004.1"/>
</dbReference>
<name>A0A840VDK2_9BACT</name>
<dbReference type="Proteomes" id="UP000557717">
    <property type="component" value="Unassembled WGS sequence"/>
</dbReference>
<dbReference type="InterPro" id="IPR051043">
    <property type="entry name" value="Sulfatase_Mod_Factor_Kinase"/>
</dbReference>
<dbReference type="InterPro" id="IPR005532">
    <property type="entry name" value="SUMF_dom"/>
</dbReference>
<sequence length="237" mass="26048">MMAIWPDWQGDLDWVELPPGEFQMGGRDEDKFSSAVELPRHCVRLSAGFALSRFPVTCGQWRAWAGELPAANAARVADDLPVVGVTWPEAQAFCRASGGRLPSEAEWEYACRAGSDGVFPQGAWLDPAQANYGYDEAGRKVGRGALCPVGSYPSNAFGLADMLGNVCEWTADGWHAHYEGAPRDGRAWTEGALPGRRVIRGGAWDHLPRVLRASWRDWAEEDARWDNLGFRVARDGS</sequence>
<comment type="caution">
    <text evidence="2">The sequence shown here is derived from an EMBL/GenBank/DDBJ whole genome shotgun (WGS) entry which is preliminary data.</text>
</comment>
<dbReference type="PANTHER" id="PTHR23150">
    <property type="entry name" value="SULFATASE MODIFYING FACTOR 1, 2"/>
    <property type="match status" value="1"/>
</dbReference>
<dbReference type="SUPFAM" id="SSF56436">
    <property type="entry name" value="C-type lectin-like"/>
    <property type="match status" value="1"/>
</dbReference>
<feature type="domain" description="Sulfatase-modifying factor enzyme-like" evidence="1">
    <location>
        <begin position="13"/>
        <end position="234"/>
    </location>
</feature>
<gene>
    <name evidence="2" type="ORF">HNR46_001155</name>
</gene>
<keyword evidence="3" id="KW-1185">Reference proteome</keyword>
<evidence type="ECO:0000259" key="1">
    <source>
        <dbReference type="Pfam" id="PF03781"/>
    </source>
</evidence>
<proteinExistence type="predicted"/>
<accession>A0A840VDK2</accession>
<reference evidence="2 3" key="1">
    <citation type="submission" date="2020-08" db="EMBL/GenBank/DDBJ databases">
        <title>Genomic Encyclopedia of Type Strains, Phase IV (KMG-IV): sequencing the most valuable type-strain genomes for metagenomic binning, comparative biology and taxonomic classification.</title>
        <authorList>
            <person name="Goeker M."/>
        </authorList>
    </citation>
    <scope>NUCLEOTIDE SEQUENCE [LARGE SCALE GENOMIC DNA]</scope>
    <source>
        <strain evidence="2 3">YC6886</strain>
    </source>
</reference>
<dbReference type="Gene3D" id="3.90.1580.10">
    <property type="entry name" value="paralog of FGE (formylglycine-generating enzyme)"/>
    <property type="match status" value="1"/>
</dbReference>
<evidence type="ECO:0000313" key="2">
    <source>
        <dbReference type="EMBL" id="MBB5350921.1"/>
    </source>
</evidence>
<dbReference type="PANTHER" id="PTHR23150:SF19">
    <property type="entry name" value="FORMYLGLYCINE-GENERATING ENZYME"/>
    <property type="match status" value="1"/>
</dbReference>